<keyword evidence="3" id="KW-1185">Reference proteome</keyword>
<dbReference type="Pfam" id="PF06940">
    <property type="entry name" value="DUF1287"/>
    <property type="match status" value="1"/>
</dbReference>
<protein>
    <submittedName>
        <fullName evidence="2">DUF1287 domain-containing protein</fullName>
    </submittedName>
</protein>
<accession>A0A317CJE9</accession>
<evidence type="ECO:0000313" key="2">
    <source>
        <dbReference type="EMBL" id="PWQ98678.1"/>
    </source>
</evidence>
<dbReference type="AlphaFoldDB" id="A0A317CJE9"/>
<dbReference type="EMBL" id="QGKM01000015">
    <property type="protein sequence ID" value="PWQ98678.1"/>
    <property type="molecule type" value="Genomic_DNA"/>
</dbReference>
<dbReference type="OrthoDB" id="114026at2"/>
<evidence type="ECO:0000313" key="3">
    <source>
        <dbReference type="Proteomes" id="UP000245539"/>
    </source>
</evidence>
<gene>
    <name evidence="2" type="ORF">DKW60_07915</name>
</gene>
<evidence type="ECO:0000256" key="1">
    <source>
        <dbReference type="SAM" id="MobiDB-lite"/>
    </source>
</evidence>
<organism evidence="2 3">
    <name type="scientific">Leucothrix pacifica</name>
    <dbReference type="NCBI Taxonomy" id="1247513"/>
    <lineage>
        <taxon>Bacteria</taxon>
        <taxon>Pseudomonadati</taxon>
        <taxon>Pseudomonadota</taxon>
        <taxon>Gammaproteobacteria</taxon>
        <taxon>Thiotrichales</taxon>
        <taxon>Thiotrichaceae</taxon>
        <taxon>Leucothrix</taxon>
    </lineage>
</organism>
<dbReference type="Proteomes" id="UP000245539">
    <property type="component" value="Unassembled WGS sequence"/>
</dbReference>
<reference evidence="2 3" key="1">
    <citation type="submission" date="2018-05" db="EMBL/GenBank/DDBJ databases">
        <title>Leucothrix arctica sp. nov., isolated from Arctic seawater.</title>
        <authorList>
            <person name="Choi A."/>
            <person name="Baek K."/>
        </authorList>
    </citation>
    <scope>NUCLEOTIDE SEQUENCE [LARGE SCALE GENOMIC DNA]</scope>
    <source>
        <strain evidence="2 3">JCM 18388</strain>
    </source>
</reference>
<proteinExistence type="predicted"/>
<feature type="region of interest" description="Disordered" evidence="1">
    <location>
        <begin position="1"/>
        <end position="24"/>
    </location>
</feature>
<name>A0A317CJE9_9GAMM</name>
<comment type="caution">
    <text evidence="2">The sequence shown here is derived from an EMBL/GenBank/DDBJ whole genome shotgun (WGS) entry which is preliminary data.</text>
</comment>
<sequence>MPEGWFHQPGDREDPYAPDDEPLPVSVEPEEIPLTFAEELAQAALSRTMHRVRYDGSYLKIAYPMGDVPSDIGVCTDVVIRSYRTLGIDLQEEVHKDIKRHFKKYPSRRRWGLRRPDTNIDHRRVYNLQTFFDRKGESIEISDDPTNYKPGDLVTWQISPKMPHIGVVLEMVSEEDPRRHLIAHNIGNGPVIDDMLFDFKITGHYRYHPEAKVSKAANKGNKVPDNS</sequence>
<dbReference type="InterPro" id="IPR009706">
    <property type="entry name" value="DUF1287"/>
</dbReference>